<dbReference type="GO" id="GO:0045815">
    <property type="term" value="P:transcription initiation-coupled chromatin remodeling"/>
    <property type="evidence" value="ECO:0007669"/>
    <property type="project" value="EnsemblPlants"/>
</dbReference>
<sequence>MRPSININSISVDLAGAANETDMENCNHFSMRSFVAETRQKEYRKCWPFDEESLRLVNQNYYLPSLSGPKFKWWRCTPCVRDINADETQGKAIVQNEDVNCERSQKNYQPVAATGIVIRTSPPRPTDVSTVRSKSRKVASPEQVSNKKLKEKVNKPSMDVSSRKEKQNVDQAVTTFESSEIAGVVEDAPSKATKNRRGSRVPMESDNVSSEGVSELQRRKTRKVRRMDDLLADDETKIIDLIRAKDSSSKMESGRGRKRKLLPENNYVRRELSTVGATSENASKSCEDAGQGDTELTEEEDPIRGKKKNRRFQVVDELLPTLPCETSQEGIRDADAGPSKSALPTPVQSLTKEKDSQRPEKKLASSKKKNNKPAIDNGKSTPIGSNSGGNQVKPRTGPSINASSQSTRDSLNEKSVGGSFEERLASEGYVRKSVPQLKEKPDLSLRLQSSGHVRSKEAEANYRQEIAGPSCELQMDGSVKEITTDQERNFPREVLELLAKNQYERTLPDKEDDVRNKQPQETAPPKSNGLLIDLNETYDNGNSLEDNVNNTSRPPQPSESNARKEERFPIGNQQQRSIGFAPVSQPFVPSPFARRPPPQPNRPSSIRFTGHNSQWHGNLPTMAPNPVPTPSSYRVLRPCNTCQSIPPYRETAAAPQPVWPSSMMPPQHRPVSFNVQQQPYFGMHPQNLNFNGMQRCGYTPDLSFGCKHAAAAASGASRANSSRTMDAFASDSSMPAMELLSHMDPRVRPNTPAGHHGNTNFTRRHFPPVNQFQTGESSRSAYQTKQLPFDPYGNRVAPPEPIRTTFPIVRPPPSFSIHNAEPSWSQQHQVNRSMRTDTVAPVYGSLENQVFPRRNEQGRIQLLGASGSLILPLKSHMAEKEKELKRKAESSSNASTRPLKISSGSMECSLNRNPADFTTLDEPGNVYMLTGEMLTGENSQARKRAPYKKKTSLAKKQ</sequence>
<dbReference type="PANTHER" id="PTHR35504:SF1">
    <property type="entry name" value="PROTEIN EMBRYONIC FLOWER 1"/>
    <property type="match status" value="1"/>
</dbReference>
<feature type="region of interest" description="Disordered" evidence="1">
    <location>
        <begin position="184"/>
        <end position="220"/>
    </location>
</feature>
<dbReference type="eggNOG" id="ENOG502RBJ9">
    <property type="taxonomic scope" value="Eukaryota"/>
</dbReference>
<dbReference type="STRING" id="72664.V4LFD9"/>
<protein>
    <recommendedName>
        <fullName evidence="4">Embryonic flower 1</fullName>
    </recommendedName>
</protein>
<name>V4LFD9_EUTSA</name>
<dbReference type="OMA" id="CERAHKD"/>
<feature type="compositionally biased region" description="Basic and acidic residues" evidence="1">
    <location>
        <begin position="502"/>
        <end position="518"/>
    </location>
</feature>
<feature type="region of interest" description="Disordered" evidence="1">
    <location>
        <begin position="273"/>
        <end position="461"/>
    </location>
</feature>
<feature type="compositionally biased region" description="Basic and acidic residues" evidence="1">
    <location>
        <begin position="880"/>
        <end position="889"/>
    </location>
</feature>
<feature type="region of interest" description="Disordered" evidence="1">
    <location>
        <begin position="933"/>
        <end position="957"/>
    </location>
</feature>
<dbReference type="GO" id="GO:0003690">
    <property type="term" value="F:double-stranded DNA binding"/>
    <property type="evidence" value="ECO:0007669"/>
    <property type="project" value="EnsemblPlants"/>
</dbReference>
<feature type="region of interest" description="Disordered" evidence="1">
    <location>
        <begin position="119"/>
        <end position="169"/>
    </location>
</feature>
<dbReference type="GO" id="GO:0042538">
    <property type="term" value="P:hyperosmotic salinity response"/>
    <property type="evidence" value="ECO:0007669"/>
    <property type="project" value="EnsemblPlants"/>
</dbReference>
<dbReference type="GO" id="GO:0005634">
    <property type="term" value="C:nucleus"/>
    <property type="evidence" value="ECO:0007669"/>
    <property type="project" value="EnsemblPlants"/>
</dbReference>
<evidence type="ECO:0000256" key="1">
    <source>
        <dbReference type="SAM" id="MobiDB-lite"/>
    </source>
</evidence>
<dbReference type="GO" id="GO:0003697">
    <property type="term" value="F:single-stranded DNA binding"/>
    <property type="evidence" value="ECO:0007669"/>
    <property type="project" value="EnsemblPlants"/>
</dbReference>
<keyword evidence="3" id="KW-1185">Reference proteome</keyword>
<feature type="compositionally biased region" description="Basic residues" evidence="1">
    <location>
        <begin position="941"/>
        <end position="957"/>
    </location>
</feature>
<dbReference type="Gramene" id="ESQ41112">
    <property type="protein sequence ID" value="ESQ41112"/>
    <property type="gene ID" value="EUTSA_v10015703mg"/>
</dbReference>
<accession>V4LFD9</accession>
<dbReference type="GO" id="GO:0045814">
    <property type="term" value="P:negative regulation of gene expression, epigenetic"/>
    <property type="evidence" value="ECO:0007669"/>
    <property type="project" value="EnsemblPlants"/>
</dbReference>
<feature type="compositionally biased region" description="Basic and acidic residues" evidence="1">
    <location>
        <begin position="351"/>
        <end position="363"/>
    </location>
</feature>
<evidence type="ECO:0000313" key="2">
    <source>
        <dbReference type="EMBL" id="ESQ41112.1"/>
    </source>
</evidence>
<dbReference type="GO" id="GO:0009791">
    <property type="term" value="P:post-embryonic development"/>
    <property type="evidence" value="ECO:0007669"/>
    <property type="project" value="EnsemblPlants"/>
</dbReference>
<dbReference type="InterPro" id="IPR034583">
    <property type="entry name" value="EMF1"/>
</dbReference>
<dbReference type="Proteomes" id="UP000030689">
    <property type="component" value="Unassembled WGS sequence"/>
</dbReference>
<organism evidence="2 3">
    <name type="scientific">Eutrema salsugineum</name>
    <name type="common">Saltwater cress</name>
    <name type="synonym">Sisymbrium salsugineum</name>
    <dbReference type="NCBI Taxonomy" id="72664"/>
    <lineage>
        <taxon>Eukaryota</taxon>
        <taxon>Viridiplantae</taxon>
        <taxon>Streptophyta</taxon>
        <taxon>Embryophyta</taxon>
        <taxon>Tracheophyta</taxon>
        <taxon>Spermatophyta</taxon>
        <taxon>Magnoliopsida</taxon>
        <taxon>eudicotyledons</taxon>
        <taxon>Gunneridae</taxon>
        <taxon>Pentapetalae</taxon>
        <taxon>rosids</taxon>
        <taxon>malvids</taxon>
        <taxon>Brassicales</taxon>
        <taxon>Brassicaceae</taxon>
        <taxon>Eutremeae</taxon>
        <taxon>Eutrema</taxon>
    </lineage>
</organism>
<dbReference type="GO" id="GO:0003723">
    <property type="term" value="F:RNA binding"/>
    <property type="evidence" value="ECO:0007669"/>
    <property type="project" value="EnsemblPlants"/>
</dbReference>
<feature type="compositionally biased region" description="Polar residues" evidence="1">
    <location>
        <begin position="606"/>
        <end position="616"/>
    </location>
</feature>
<dbReference type="KEGG" id="eus:EUTSA_v10015703mg"/>
<dbReference type="GO" id="GO:0009910">
    <property type="term" value="P:negative regulation of flower development"/>
    <property type="evidence" value="ECO:0007669"/>
    <property type="project" value="EnsemblPlants"/>
</dbReference>
<feature type="region of interest" description="Disordered" evidence="1">
    <location>
        <begin position="501"/>
        <end position="568"/>
    </location>
</feature>
<feature type="compositionally biased region" description="Polar residues" evidence="1">
    <location>
        <begin position="275"/>
        <end position="284"/>
    </location>
</feature>
<proteinExistence type="predicted"/>
<dbReference type="AlphaFoldDB" id="V4LFD9"/>
<feature type="compositionally biased region" description="Polar residues" evidence="1">
    <location>
        <begin position="537"/>
        <end position="553"/>
    </location>
</feature>
<evidence type="ECO:0008006" key="4">
    <source>
        <dbReference type="Google" id="ProtNLM"/>
    </source>
</evidence>
<evidence type="ECO:0000313" key="3">
    <source>
        <dbReference type="Proteomes" id="UP000030689"/>
    </source>
</evidence>
<dbReference type="PANTHER" id="PTHR35504">
    <property type="entry name" value="PROTEIN EMBRYONIC FLOWER 1"/>
    <property type="match status" value="1"/>
</dbReference>
<feature type="non-terminal residue" evidence="2">
    <location>
        <position position="957"/>
    </location>
</feature>
<gene>
    <name evidence="2" type="ORF">EUTSA_v10015703mg</name>
</gene>
<dbReference type="GO" id="GO:0045892">
    <property type="term" value="P:negative regulation of DNA-templated transcription"/>
    <property type="evidence" value="ECO:0007669"/>
    <property type="project" value="EnsemblPlants"/>
</dbReference>
<feature type="compositionally biased region" description="Polar residues" evidence="1">
    <location>
        <begin position="398"/>
        <end position="409"/>
    </location>
</feature>
<feature type="region of interest" description="Disordered" evidence="1">
    <location>
        <begin position="880"/>
        <end position="907"/>
    </location>
</feature>
<dbReference type="GO" id="GO:0010022">
    <property type="term" value="P:meristem determinacy"/>
    <property type="evidence" value="ECO:0007669"/>
    <property type="project" value="EnsemblPlants"/>
</dbReference>
<dbReference type="GO" id="GO:0048367">
    <property type="term" value="P:shoot system development"/>
    <property type="evidence" value="ECO:0007669"/>
    <property type="project" value="EnsemblPlants"/>
</dbReference>
<feature type="region of interest" description="Disordered" evidence="1">
    <location>
        <begin position="582"/>
        <end position="621"/>
    </location>
</feature>
<dbReference type="EMBL" id="KI517464">
    <property type="protein sequence ID" value="ESQ41112.1"/>
    <property type="molecule type" value="Genomic_DNA"/>
</dbReference>
<feature type="compositionally biased region" description="Polar residues" evidence="1">
    <location>
        <begin position="378"/>
        <end position="390"/>
    </location>
</feature>
<reference evidence="2 3" key="1">
    <citation type="journal article" date="2013" name="Front. Plant Sci.">
        <title>The Reference Genome of the Halophytic Plant Eutrema salsugineum.</title>
        <authorList>
            <person name="Yang R."/>
            <person name="Jarvis D.E."/>
            <person name="Chen H."/>
            <person name="Beilstein M.A."/>
            <person name="Grimwood J."/>
            <person name="Jenkins J."/>
            <person name="Shu S."/>
            <person name="Prochnik S."/>
            <person name="Xin M."/>
            <person name="Ma C."/>
            <person name="Schmutz J."/>
            <person name="Wing R.A."/>
            <person name="Mitchell-Olds T."/>
            <person name="Schumaker K.S."/>
            <person name="Wang X."/>
        </authorList>
    </citation>
    <scope>NUCLEOTIDE SEQUENCE [LARGE SCALE GENOMIC DNA]</scope>
</reference>
<dbReference type="GO" id="GO:1901000">
    <property type="term" value="P:regulation of response to salt stress"/>
    <property type="evidence" value="ECO:0007669"/>
    <property type="project" value="EnsemblPlants"/>
</dbReference>